<organism evidence="1 2">
    <name type="scientific">Pseudoalteromonas fuliginea</name>
    <dbReference type="NCBI Taxonomy" id="1872678"/>
    <lineage>
        <taxon>Bacteria</taxon>
        <taxon>Pseudomonadati</taxon>
        <taxon>Pseudomonadota</taxon>
        <taxon>Gammaproteobacteria</taxon>
        <taxon>Alteromonadales</taxon>
        <taxon>Pseudoalteromonadaceae</taxon>
        <taxon>Pseudoalteromonas</taxon>
    </lineage>
</organism>
<proteinExistence type="predicted"/>
<gene>
    <name evidence="1" type="ORF">DC53_10520</name>
</gene>
<dbReference type="SUPFAM" id="SSF48403">
    <property type="entry name" value="Ankyrin repeat"/>
    <property type="match status" value="1"/>
</dbReference>
<dbReference type="InterPro" id="IPR036770">
    <property type="entry name" value="Ankyrin_rpt-contain_sf"/>
</dbReference>
<dbReference type="EMBL" id="JJNZ01000030">
    <property type="protein sequence ID" value="KDC50966.1"/>
    <property type="molecule type" value="Genomic_DNA"/>
</dbReference>
<dbReference type="Gene3D" id="1.25.40.20">
    <property type="entry name" value="Ankyrin repeat-containing domain"/>
    <property type="match status" value="1"/>
</dbReference>
<dbReference type="AlphaFoldDB" id="A0ABD3Y8R2"/>
<name>A0ABD3Y8R2_9GAMM</name>
<sequence length="161" mass="18708">MSLGNIRLVKYIVPILLLCANNVWSCSKYAEMVQTADLSEVGELARRELGHELMREYDFPSKVLKRLMNNEMEFEKSNIFHKYGDVLLDMAVYRSNYEGVRYLLSNDISLFSKRRFIESPIFVATSAKDKKMLKLLLEMTSSEHTQLFKMANKYIDCANSL</sequence>
<dbReference type="Proteomes" id="UP000027154">
    <property type="component" value="Unassembled WGS sequence"/>
</dbReference>
<evidence type="ECO:0000313" key="2">
    <source>
        <dbReference type="Proteomes" id="UP000027154"/>
    </source>
</evidence>
<evidence type="ECO:0008006" key="3">
    <source>
        <dbReference type="Google" id="ProtNLM"/>
    </source>
</evidence>
<reference evidence="1 2" key="1">
    <citation type="submission" date="2014-04" db="EMBL/GenBank/DDBJ databases">
        <title>Pseudoalteromonas galatheae sp. nov., isolated from a deep-sea polychaete near Canal Concepcion, Chile.</title>
        <authorList>
            <person name="Machado H.R."/>
            <person name="Gram L."/>
            <person name="Vynne N.G."/>
        </authorList>
    </citation>
    <scope>NUCLEOTIDE SEQUENCE [LARGE SCALE GENOMIC DNA]</scope>
    <source>
        <strain evidence="1 2">KMM216</strain>
    </source>
</reference>
<dbReference type="RefSeq" id="WP_033029762.1">
    <property type="nucleotide sequence ID" value="NZ_JJNZ01000030.1"/>
</dbReference>
<comment type="caution">
    <text evidence="1">The sequence shown here is derived from an EMBL/GenBank/DDBJ whole genome shotgun (WGS) entry which is preliminary data.</text>
</comment>
<accession>A0ABD3Y8R2</accession>
<evidence type="ECO:0000313" key="1">
    <source>
        <dbReference type="EMBL" id="KDC50966.1"/>
    </source>
</evidence>
<protein>
    <recommendedName>
        <fullName evidence="3">Ankyrin repeat domain-containing protein</fullName>
    </recommendedName>
</protein>